<feature type="compositionally biased region" description="Polar residues" evidence="1">
    <location>
        <begin position="67"/>
        <end position="76"/>
    </location>
</feature>
<sequence>MRIFGSPVMVNIPKQRRKKLDPKAKKMVFVGYSSTTKGYRCLDIATKEVVLSRDVLFMETKSQILMKQNSTDSQSIEDAHEDAEDSSDETYVPNREILPPVETRHSERDPKPKKLDDYVYVANAKELYNDPITIEDALARNDCEKWKNAVQEELQSQSIEDAHEDAEDSSDETYVPNREILPPVETRHSERDPKPKKLDDYVYVANAKELYNDPITIEDALARNDCEKWKNAVQEELQSLNENNTWTLTDLPKNRRTINCKWVFKTKCERK</sequence>
<name>A0AAW1JDG4_POPJA</name>
<comment type="caution">
    <text evidence="3">The sequence shown here is derived from an EMBL/GenBank/DDBJ whole genome shotgun (WGS) entry which is preliminary data.</text>
</comment>
<proteinExistence type="predicted"/>
<feature type="compositionally biased region" description="Acidic residues" evidence="1">
    <location>
        <begin position="79"/>
        <end position="88"/>
    </location>
</feature>
<feature type="domain" description="Retroviral polymerase SH3-like" evidence="2">
    <location>
        <begin position="6"/>
        <end position="63"/>
    </location>
</feature>
<reference evidence="3 4" key="1">
    <citation type="journal article" date="2024" name="BMC Genomics">
        <title>De novo assembly and annotation of Popillia japonica's genome with initial clues to its potential as an invasive pest.</title>
        <authorList>
            <person name="Cucini C."/>
            <person name="Boschi S."/>
            <person name="Funari R."/>
            <person name="Cardaioli E."/>
            <person name="Iannotti N."/>
            <person name="Marturano G."/>
            <person name="Paoli F."/>
            <person name="Bruttini M."/>
            <person name="Carapelli A."/>
            <person name="Frati F."/>
            <person name="Nardi F."/>
        </authorList>
    </citation>
    <scope>NUCLEOTIDE SEQUENCE [LARGE SCALE GENOMIC DNA]</scope>
    <source>
        <strain evidence="3">DMR45628</strain>
    </source>
</reference>
<dbReference type="Pfam" id="PF25597">
    <property type="entry name" value="SH3_retrovirus"/>
    <property type="match status" value="1"/>
</dbReference>
<evidence type="ECO:0000256" key="1">
    <source>
        <dbReference type="SAM" id="MobiDB-lite"/>
    </source>
</evidence>
<feature type="region of interest" description="Disordered" evidence="1">
    <location>
        <begin position="67"/>
        <end position="112"/>
    </location>
</feature>
<evidence type="ECO:0000313" key="3">
    <source>
        <dbReference type="EMBL" id="KAK9701121.1"/>
    </source>
</evidence>
<dbReference type="InterPro" id="IPR057670">
    <property type="entry name" value="SH3_retrovirus"/>
</dbReference>
<protein>
    <recommendedName>
        <fullName evidence="2">Retroviral polymerase SH3-like domain-containing protein</fullName>
    </recommendedName>
</protein>
<evidence type="ECO:0000259" key="2">
    <source>
        <dbReference type="Pfam" id="PF25597"/>
    </source>
</evidence>
<accession>A0AAW1JDG4</accession>
<feature type="compositionally biased region" description="Basic and acidic residues" evidence="1">
    <location>
        <begin position="102"/>
        <end position="112"/>
    </location>
</feature>
<dbReference type="AlphaFoldDB" id="A0AAW1JDG4"/>
<gene>
    <name evidence="3" type="ORF">QE152_g30800</name>
</gene>
<feature type="compositionally biased region" description="Acidic residues" evidence="1">
    <location>
        <begin position="162"/>
        <end position="171"/>
    </location>
</feature>
<evidence type="ECO:0000313" key="4">
    <source>
        <dbReference type="Proteomes" id="UP001458880"/>
    </source>
</evidence>
<dbReference type="Proteomes" id="UP001458880">
    <property type="component" value="Unassembled WGS sequence"/>
</dbReference>
<organism evidence="3 4">
    <name type="scientific">Popillia japonica</name>
    <name type="common">Japanese beetle</name>
    <dbReference type="NCBI Taxonomy" id="7064"/>
    <lineage>
        <taxon>Eukaryota</taxon>
        <taxon>Metazoa</taxon>
        <taxon>Ecdysozoa</taxon>
        <taxon>Arthropoda</taxon>
        <taxon>Hexapoda</taxon>
        <taxon>Insecta</taxon>
        <taxon>Pterygota</taxon>
        <taxon>Neoptera</taxon>
        <taxon>Endopterygota</taxon>
        <taxon>Coleoptera</taxon>
        <taxon>Polyphaga</taxon>
        <taxon>Scarabaeiformia</taxon>
        <taxon>Scarabaeidae</taxon>
        <taxon>Rutelinae</taxon>
        <taxon>Popillia</taxon>
    </lineage>
</organism>
<feature type="region of interest" description="Disordered" evidence="1">
    <location>
        <begin position="151"/>
        <end position="173"/>
    </location>
</feature>
<dbReference type="EMBL" id="JASPKY010000421">
    <property type="protein sequence ID" value="KAK9701121.1"/>
    <property type="molecule type" value="Genomic_DNA"/>
</dbReference>
<keyword evidence="4" id="KW-1185">Reference proteome</keyword>